<dbReference type="SUPFAM" id="SSF89550">
    <property type="entry name" value="PHP domain-like"/>
    <property type="match status" value="1"/>
</dbReference>
<proteinExistence type="predicted"/>
<name>A0A9E5DDB6_9EURY</name>
<dbReference type="Gene3D" id="3.20.20.140">
    <property type="entry name" value="Metal-dependent hydrolases"/>
    <property type="match status" value="1"/>
</dbReference>
<comment type="caution">
    <text evidence="2">The sequence shown here is derived from an EMBL/GenBank/DDBJ whole genome shotgun (WGS) entry which is preliminary data.</text>
</comment>
<dbReference type="InterPro" id="IPR003141">
    <property type="entry name" value="Pol/His_phosphatase_N"/>
</dbReference>
<dbReference type="GO" id="GO:0008270">
    <property type="term" value="F:zinc ion binding"/>
    <property type="evidence" value="ECO:0007669"/>
    <property type="project" value="TreeGrafter"/>
</dbReference>
<organism evidence="2 3">
    <name type="scientific">Methanoculleus formosensis</name>
    <dbReference type="NCBI Taxonomy" id="2590886"/>
    <lineage>
        <taxon>Archaea</taxon>
        <taxon>Methanobacteriati</taxon>
        <taxon>Methanobacteriota</taxon>
        <taxon>Stenosarchaea group</taxon>
        <taxon>Methanomicrobia</taxon>
        <taxon>Methanomicrobiales</taxon>
        <taxon>Methanomicrobiaceae</taxon>
        <taxon>Methanoculleus</taxon>
    </lineage>
</organism>
<dbReference type="Proteomes" id="UP001065682">
    <property type="component" value="Unassembled WGS sequence"/>
</dbReference>
<dbReference type="InterPro" id="IPR050243">
    <property type="entry name" value="PHP_phosphatase"/>
</dbReference>
<gene>
    <name evidence="2" type="ORF">FKB36_02325</name>
</gene>
<dbReference type="NCBIfam" id="NF004981">
    <property type="entry name" value="PRK06361.1"/>
    <property type="match status" value="1"/>
</dbReference>
<dbReference type="RefSeq" id="WP_261596411.1">
    <property type="nucleotide sequence ID" value="NZ_VHLL01000001.1"/>
</dbReference>
<sequence length="214" mass="22837">MYDLHTHTLLSDGELLPTELVRRAAVLGYETLAITDHADASNLRHLVEAGESLRESARCYGLTLLVGVELTHVPPSQIPAFARDAKRFGADVVVVHGETTMEPVAPGTNRAACACEYVDVLGHPGLIAAEDARAAAEHGVALEITSRGGHNRTNGHVVRVAREAGCRLVVDSDTHAPSDLMSAEARRAVALGAGLTETESREVLSLDIKRLLQK</sequence>
<dbReference type="InterPro" id="IPR016195">
    <property type="entry name" value="Pol/histidinol_Pase-like"/>
</dbReference>
<evidence type="ECO:0000259" key="1">
    <source>
        <dbReference type="SMART" id="SM00481"/>
    </source>
</evidence>
<protein>
    <submittedName>
        <fullName evidence="2">Histidinol phosphate phosphatase domain-containing protein</fullName>
    </submittedName>
</protein>
<evidence type="ECO:0000313" key="3">
    <source>
        <dbReference type="Proteomes" id="UP001065682"/>
    </source>
</evidence>
<reference evidence="2" key="1">
    <citation type="submission" date="2019-06" db="EMBL/GenBank/DDBJ databases">
        <title>Methanoculleus strain from Tamsui River, Taipei, Taiwan.</title>
        <authorList>
            <person name="You Y.-T."/>
            <person name="Chen S.-C."/>
            <person name="Lai S.-J."/>
            <person name="Lee Y.-C."/>
            <person name="Lai M.-C."/>
        </authorList>
    </citation>
    <scope>NUCLEOTIDE SEQUENCE</scope>
    <source>
        <strain evidence="2">Afa-1</strain>
    </source>
</reference>
<dbReference type="SMART" id="SM00481">
    <property type="entry name" value="POLIIIAc"/>
    <property type="match status" value="1"/>
</dbReference>
<dbReference type="CDD" id="cd07432">
    <property type="entry name" value="PHP_HisPPase"/>
    <property type="match status" value="1"/>
</dbReference>
<accession>A0A9E5DDB6</accession>
<dbReference type="EMBL" id="VHLL01000001">
    <property type="protein sequence ID" value="MCT8336359.1"/>
    <property type="molecule type" value="Genomic_DNA"/>
</dbReference>
<dbReference type="PANTHER" id="PTHR36928">
    <property type="entry name" value="PHOSPHATASE YCDX-RELATED"/>
    <property type="match status" value="1"/>
</dbReference>
<dbReference type="InterPro" id="IPR004013">
    <property type="entry name" value="PHP_dom"/>
</dbReference>
<dbReference type="Pfam" id="PF02811">
    <property type="entry name" value="PHP"/>
    <property type="match status" value="1"/>
</dbReference>
<evidence type="ECO:0000313" key="2">
    <source>
        <dbReference type="EMBL" id="MCT8336359.1"/>
    </source>
</evidence>
<dbReference type="GO" id="GO:0005829">
    <property type="term" value="C:cytosol"/>
    <property type="evidence" value="ECO:0007669"/>
    <property type="project" value="TreeGrafter"/>
</dbReference>
<dbReference type="PANTHER" id="PTHR36928:SF1">
    <property type="entry name" value="PHOSPHATASE YCDX-RELATED"/>
    <property type="match status" value="1"/>
</dbReference>
<dbReference type="GO" id="GO:0042578">
    <property type="term" value="F:phosphoric ester hydrolase activity"/>
    <property type="evidence" value="ECO:0007669"/>
    <property type="project" value="TreeGrafter"/>
</dbReference>
<feature type="domain" description="Polymerase/histidinol phosphatase N-terminal" evidence="1">
    <location>
        <begin position="2"/>
        <end position="74"/>
    </location>
</feature>
<keyword evidence="3" id="KW-1185">Reference proteome</keyword>
<dbReference type="AlphaFoldDB" id="A0A9E5DDB6"/>